<gene>
    <name evidence="1" type="ORF">ESB00_05710</name>
</gene>
<dbReference type="InterPro" id="IPR052922">
    <property type="entry name" value="Cytidylate_Kinase-2"/>
</dbReference>
<dbReference type="AlphaFoldDB" id="A0A4Q1C8V6"/>
<dbReference type="PANTHER" id="PTHR37816">
    <property type="entry name" value="YALI0E33011P"/>
    <property type="match status" value="1"/>
</dbReference>
<dbReference type="PANTHER" id="PTHR37816:SF3">
    <property type="entry name" value="MODULATES DNA TOPOLOGY"/>
    <property type="match status" value="1"/>
</dbReference>
<dbReference type="Gene3D" id="3.40.50.300">
    <property type="entry name" value="P-loop containing nucleotide triphosphate hydrolases"/>
    <property type="match status" value="1"/>
</dbReference>
<keyword evidence="1" id="KW-0969">Cilium</keyword>
<dbReference type="InterPro" id="IPR027417">
    <property type="entry name" value="P-loop_NTPase"/>
</dbReference>
<organism evidence="1 2">
    <name type="scientific">Oleiharenicola lentus</name>
    <dbReference type="NCBI Taxonomy" id="2508720"/>
    <lineage>
        <taxon>Bacteria</taxon>
        <taxon>Pseudomonadati</taxon>
        <taxon>Verrucomicrobiota</taxon>
        <taxon>Opitutia</taxon>
        <taxon>Opitutales</taxon>
        <taxon>Opitutaceae</taxon>
        <taxon>Oleiharenicola</taxon>
    </lineage>
</organism>
<sequence>MTRIAVIGNAGGGKSTLSRRLRDALRLPLHPVDQLQWRPGWKRVAAEEFATVHAKLVSEPRWIIDGWGEFDAIEARFRRCDTVVLIDFPLWRHYWWALKRQFMCLFRPRIDGPSGCPMLPMTWPLMKMLWLIDRDAMPRLRALVDAQRESRRVIVIRSLAELRQFNREVDAHAKTA</sequence>
<reference evidence="1 2" key="1">
    <citation type="submission" date="2019-01" db="EMBL/GenBank/DDBJ databases">
        <title>Lacunisphaera sp. strain TWA-58.</title>
        <authorList>
            <person name="Chen W.-M."/>
        </authorList>
    </citation>
    <scope>NUCLEOTIDE SEQUENCE [LARGE SCALE GENOMIC DNA]</scope>
    <source>
        <strain evidence="1 2">TWA-58</strain>
    </source>
</reference>
<dbReference type="OrthoDB" id="1201990at2"/>
<protein>
    <submittedName>
        <fullName evidence="1">Flagellar protein FlaR</fullName>
    </submittedName>
</protein>
<comment type="caution">
    <text evidence="1">The sequence shown here is derived from an EMBL/GenBank/DDBJ whole genome shotgun (WGS) entry which is preliminary data.</text>
</comment>
<proteinExistence type="predicted"/>
<evidence type="ECO:0000313" key="1">
    <source>
        <dbReference type="EMBL" id="RXK55394.1"/>
    </source>
</evidence>
<keyword evidence="2" id="KW-1185">Reference proteome</keyword>
<dbReference type="SUPFAM" id="SSF52540">
    <property type="entry name" value="P-loop containing nucleoside triphosphate hydrolases"/>
    <property type="match status" value="1"/>
</dbReference>
<dbReference type="EMBL" id="SDHX01000001">
    <property type="protein sequence ID" value="RXK55394.1"/>
    <property type="molecule type" value="Genomic_DNA"/>
</dbReference>
<name>A0A4Q1C8V6_9BACT</name>
<accession>A0A4Q1C8V6</accession>
<evidence type="ECO:0000313" key="2">
    <source>
        <dbReference type="Proteomes" id="UP000290218"/>
    </source>
</evidence>
<keyword evidence="1" id="KW-0966">Cell projection</keyword>
<dbReference type="Proteomes" id="UP000290218">
    <property type="component" value="Unassembled WGS sequence"/>
</dbReference>
<keyword evidence="1" id="KW-0282">Flagellum</keyword>
<dbReference type="RefSeq" id="WP_129046759.1">
    <property type="nucleotide sequence ID" value="NZ_SDHX01000001.1"/>
</dbReference>